<dbReference type="AlphaFoldDB" id="A0A9W8N6B8"/>
<keyword evidence="2" id="KW-0560">Oxidoreductase</keyword>
<sequence length="334" mass="36209">MDSLNTFTSTIGASLLFYTSYKIIDTARLYLRPSGLHRYLYTDARGQGAWAFVTGSSSGIGKNLAFELASHGFNIVLHGRNPRKLETVRDELQTTHPRTEVRIIVADASQCHRPDAIDFARIRDEVASLHLTVLVNCAGSGPTPAFGGLETYEREDIVESLALNAIFPAVLTATLLPILRGQHTPDTEKLTTTAGPTRRRALIINIGSVTDDGFPLVSFYSAGKSATHTLHKAIAREAALDGWDKDVEIISHRISAVTGVSHTQAAPSLIRPDARTVAKAILARTGCGRKTVVPYWGHAALQGVLAILPTALVDAVINGAMREERRGQEEGRQR</sequence>
<accession>A0A9W8N6B8</accession>
<dbReference type="InterPro" id="IPR002347">
    <property type="entry name" value="SDR_fam"/>
</dbReference>
<comment type="similarity">
    <text evidence="1">Belongs to the short-chain dehydrogenases/reductases (SDR) family.</text>
</comment>
<dbReference type="InterPro" id="IPR036291">
    <property type="entry name" value="NAD(P)-bd_dom_sf"/>
</dbReference>
<evidence type="ECO:0008006" key="5">
    <source>
        <dbReference type="Google" id="ProtNLM"/>
    </source>
</evidence>
<evidence type="ECO:0000256" key="1">
    <source>
        <dbReference type="ARBA" id="ARBA00006484"/>
    </source>
</evidence>
<protein>
    <recommendedName>
        <fullName evidence="5">NAD(P)-binding protein</fullName>
    </recommendedName>
</protein>
<comment type="caution">
    <text evidence="3">The sequence shown here is derived from an EMBL/GenBank/DDBJ whole genome shotgun (WGS) entry which is preliminary data.</text>
</comment>
<dbReference type="Pfam" id="PF00106">
    <property type="entry name" value="adh_short"/>
    <property type="match status" value="1"/>
</dbReference>
<organism evidence="3 4">
    <name type="scientific">Xylaria arbuscula</name>
    <dbReference type="NCBI Taxonomy" id="114810"/>
    <lineage>
        <taxon>Eukaryota</taxon>
        <taxon>Fungi</taxon>
        <taxon>Dikarya</taxon>
        <taxon>Ascomycota</taxon>
        <taxon>Pezizomycotina</taxon>
        <taxon>Sordariomycetes</taxon>
        <taxon>Xylariomycetidae</taxon>
        <taxon>Xylariales</taxon>
        <taxon>Xylariaceae</taxon>
        <taxon>Xylaria</taxon>
    </lineage>
</organism>
<proteinExistence type="inferred from homology"/>
<evidence type="ECO:0000313" key="3">
    <source>
        <dbReference type="EMBL" id="KAJ3558895.1"/>
    </source>
</evidence>
<keyword evidence="4" id="KW-1185">Reference proteome</keyword>
<dbReference type="InterPro" id="IPR051019">
    <property type="entry name" value="VLCFA-Steroid_DH"/>
</dbReference>
<reference evidence="3" key="1">
    <citation type="submission" date="2022-07" db="EMBL/GenBank/DDBJ databases">
        <title>Genome Sequence of Xylaria arbuscula.</title>
        <authorList>
            <person name="Buettner E."/>
        </authorList>
    </citation>
    <scope>NUCLEOTIDE SEQUENCE</scope>
    <source>
        <strain evidence="3">VT107</strain>
    </source>
</reference>
<dbReference type="Proteomes" id="UP001148614">
    <property type="component" value="Unassembled WGS sequence"/>
</dbReference>
<evidence type="ECO:0000256" key="2">
    <source>
        <dbReference type="ARBA" id="ARBA00023002"/>
    </source>
</evidence>
<dbReference type="SUPFAM" id="SSF51735">
    <property type="entry name" value="NAD(P)-binding Rossmann-fold domains"/>
    <property type="match status" value="1"/>
</dbReference>
<name>A0A9W8N6B8_9PEZI</name>
<dbReference type="PANTHER" id="PTHR43899">
    <property type="entry name" value="RH59310P"/>
    <property type="match status" value="1"/>
</dbReference>
<dbReference type="VEuPathDB" id="FungiDB:F4678DRAFT_477111"/>
<dbReference type="GO" id="GO:0005783">
    <property type="term" value="C:endoplasmic reticulum"/>
    <property type="evidence" value="ECO:0007669"/>
    <property type="project" value="TreeGrafter"/>
</dbReference>
<dbReference type="Gene3D" id="3.40.50.720">
    <property type="entry name" value="NAD(P)-binding Rossmann-like Domain"/>
    <property type="match status" value="1"/>
</dbReference>
<dbReference type="PANTHER" id="PTHR43899:SF13">
    <property type="entry name" value="RH59310P"/>
    <property type="match status" value="1"/>
</dbReference>
<dbReference type="GO" id="GO:0016491">
    <property type="term" value="F:oxidoreductase activity"/>
    <property type="evidence" value="ECO:0007669"/>
    <property type="project" value="UniProtKB-KW"/>
</dbReference>
<gene>
    <name evidence="3" type="ORF">NPX13_g9624</name>
</gene>
<dbReference type="PRINTS" id="PR00081">
    <property type="entry name" value="GDHRDH"/>
</dbReference>
<dbReference type="EMBL" id="JANPWZ010002426">
    <property type="protein sequence ID" value="KAJ3558895.1"/>
    <property type="molecule type" value="Genomic_DNA"/>
</dbReference>
<evidence type="ECO:0000313" key="4">
    <source>
        <dbReference type="Proteomes" id="UP001148614"/>
    </source>
</evidence>